<reference evidence="2 3" key="1">
    <citation type="journal article" date="2013" name="Nature">
        <title>Insights into bilaterian evolution from three spiralian genomes.</title>
        <authorList>
            <person name="Simakov O."/>
            <person name="Marletaz F."/>
            <person name="Cho S.J."/>
            <person name="Edsinger-Gonzales E."/>
            <person name="Havlak P."/>
            <person name="Hellsten U."/>
            <person name="Kuo D.H."/>
            <person name="Larsson T."/>
            <person name="Lv J."/>
            <person name="Arendt D."/>
            <person name="Savage R."/>
            <person name="Osoegawa K."/>
            <person name="de Jong P."/>
            <person name="Grimwood J."/>
            <person name="Chapman J.A."/>
            <person name="Shapiro H."/>
            <person name="Aerts A."/>
            <person name="Otillar R.P."/>
            <person name="Terry A.Y."/>
            <person name="Boore J.L."/>
            <person name="Grigoriev I.V."/>
            <person name="Lindberg D.R."/>
            <person name="Seaver E.C."/>
            <person name="Weisblat D.A."/>
            <person name="Putnam N.H."/>
            <person name="Rokhsar D.S."/>
        </authorList>
    </citation>
    <scope>NUCLEOTIDE SEQUENCE [LARGE SCALE GENOMIC DNA]</scope>
</reference>
<dbReference type="EMBL" id="KB203412">
    <property type="protein sequence ID" value="ESO84781.1"/>
    <property type="molecule type" value="Genomic_DNA"/>
</dbReference>
<gene>
    <name evidence="2" type="ORF">LOTGIDRAFT_168453</name>
</gene>
<dbReference type="OMA" id="YMAISSF"/>
<dbReference type="GeneID" id="20240883"/>
<organism evidence="2 3">
    <name type="scientific">Lottia gigantea</name>
    <name type="common">Giant owl limpet</name>
    <dbReference type="NCBI Taxonomy" id="225164"/>
    <lineage>
        <taxon>Eukaryota</taxon>
        <taxon>Metazoa</taxon>
        <taxon>Spiralia</taxon>
        <taxon>Lophotrochozoa</taxon>
        <taxon>Mollusca</taxon>
        <taxon>Gastropoda</taxon>
        <taxon>Patellogastropoda</taxon>
        <taxon>Lottioidea</taxon>
        <taxon>Lottiidae</taxon>
        <taxon>Lottia</taxon>
    </lineage>
</organism>
<sequence length="369" mass="39641">MLNTVSVLDVIIIISNFMIRKQCQMASWRTSYLMITSQITLCILLVSNSTATTQTPASTESPTTTLTTHTVDETTIQTPASTESPTTTLTTHTVDETTIEIRHTTSHTSITSHITPPSDNPTTSKLQIMTDQITSTKTDETTTTKTDETTTAKTDETTTAKTDGTTTAKTDGNASVHESTTVEPQKTVTVKTDETTHFHTSHSTAQLSTASTTNRITSAQTSSTPLTTHTPATITNANPTESTGNQNLSSTFKISMPSNGPTASNIPPISTTSLKASTKNIQTDMHSTNAMTSAQISKDNDIYSTGCRTGTCELEIITSSTGTEKITNCCDTVHCNNDVKLLSNMASTFSSVFALLTVSVFHTFRYYVL</sequence>
<proteinExistence type="predicted"/>
<name>V3ZV07_LOTGI</name>
<feature type="compositionally biased region" description="Basic and acidic residues" evidence="1">
    <location>
        <begin position="137"/>
        <end position="158"/>
    </location>
</feature>
<dbReference type="KEGG" id="lgi:LOTGIDRAFT_168453"/>
<evidence type="ECO:0000256" key="1">
    <source>
        <dbReference type="SAM" id="MobiDB-lite"/>
    </source>
</evidence>
<dbReference type="RefSeq" id="XP_009064582.1">
    <property type="nucleotide sequence ID" value="XM_009066334.1"/>
</dbReference>
<evidence type="ECO:0000313" key="3">
    <source>
        <dbReference type="Proteomes" id="UP000030746"/>
    </source>
</evidence>
<keyword evidence="3" id="KW-1185">Reference proteome</keyword>
<dbReference type="CTD" id="20240883"/>
<dbReference type="HOGENOM" id="CLU_750714_0_0_1"/>
<dbReference type="Proteomes" id="UP000030746">
    <property type="component" value="Unassembled WGS sequence"/>
</dbReference>
<feature type="compositionally biased region" description="Low complexity" evidence="1">
    <location>
        <begin position="159"/>
        <end position="172"/>
    </location>
</feature>
<feature type="region of interest" description="Disordered" evidence="1">
    <location>
        <begin position="219"/>
        <end position="246"/>
    </location>
</feature>
<accession>V3ZV07</accession>
<feature type="region of interest" description="Disordered" evidence="1">
    <location>
        <begin position="135"/>
        <end position="185"/>
    </location>
</feature>
<protein>
    <submittedName>
        <fullName evidence="2">Uncharacterized protein</fullName>
    </submittedName>
</protein>
<evidence type="ECO:0000313" key="2">
    <source>
        <dbReference type="EMBL" id="ESO84781.1"/>
    </source>
</evidence>
<feature type="compositionally biased region" description="Polar residues" evidence="1">
    <location>
        <begin position="176"/>
        <end position="185"/>
    </location>
</feature>
<dbReference type="AlphaFoldDB" id="V3ZV07"/>
<feature type="compositionally biased region" description="Low complexity" evidence="1">
    <location>
        <begin position="221"/>
        <end position="240"/>
    </location>
</feature>